<sequence>MTQDETEGGMSGLPLLARNLRNLIRAPRALAAVDRRYGKGVAHRKALRRLAFYPGLGLGFNRIKKNANSALILLLHELETGQSTLSDQAKDAAVKLFELSPADLVRFDDFAVFVTIRNPYSRVLSAFLDKFRFDEYRRKHGDFPLTPDGFGAFLDWLDAGGLSRDAHWDRQVRLLALPLDRYDAVLRFETLRADAVAFLSARGLALPEDALGGEHKGDKGKQTGADRQLGSFYTPARAALVARLYAEDFTALGYDPEDRPHQESPSEEHP</sequence>
<dbReference type="GO" id="GO:0016020">
    <property type="term" value="C:membrane"/>
    <property type="evidence" value="ECO:0007669"/>
    <property type="project" value="InterPro"/>
</dbReference>
<dbReference type="GO" id="GO:0016051">
    <property type="term" value="P:carbohydrate biosynthetic process"/>
    <property type="evidence" value="ECO:0007669"/>
    <property type="project" value="InterPro"/>
</dbReference>
<dbReference type="RefSeq" id="WP_109532002.1">
    <property type="nucleotide sequence ID" value="NZ_QEYD01000002.1"/>
</dbReference>
<comment type="caution">
    <text evidence="8">The sequence shown here is derived from an EMBL/GenBank/DDBJ whole genome shotgun (WGS) entry which is preliminary data.</text>
</comment>
<evidence type="ECO:0000256" key="5">
    <source>
        <dbReference type="ARBA" id="ARBA00023034"/>
    </source>
</evidence>
<evidence type="ECO:0000256" key="6">
    <source>
        <dbReference type="ARBA" id="ARBA00023136"/>
    </source>
</evidence>
<protein>
    <recommendedName>
        <fullName evidence="10">Sulfotransferase family protein</fullName>
    </recommendedName>
</protein>
<accession>A0A2U2CGM8</accession>
<proteinExistence type="predicted"/>
<evidence type="ECO:0000256" key="7">
    <source>
        <dbReference type="ARBA" id="ARBA00023180"/>
    </source>
</evidence>
<gene>
    <name evidence="8" type="ORF">C4N9_03990</name>
</gene>
<keyword evidence="3" id="KW-0812">Transmembrane</keyword>
<dbReference type="AlphaFoldDB" id="A0A2U2CGM8"/>
<evidence type="ECO:0000256" key="2">
    <source>
        <dbReference type="ARBA" id="ARBA00022679"/>
    </source>
</evidence>
<evidence type="ECO:0000256" key="1">
    <source>
        <dbReference type="ARBA" id="ARBA00004323"/>
    </source>
</evidence>
<comment type="subcellular location">
    <subcellularLocation>
        <location evidence="1">Golgi apparatus membrane</location>
        <topology evidence="1">Single-pass type II membrane protein</topology>
    </subcellularLocation>
</comment>
<dbReference type="Pfam" id="PF03567">
    <property type="entry name" value="Sulfotransfer_2"/>
    <property type="match status" value="1"/>
</dbReference>
<dbReference type="PANTHER" id="PTHR12137:SF54">
    <property type="entry name" value="CARBOHYDRATE SULFOTRANSFERASE"/>
    <property type="match status" value="1"/>
</dbReference>
<dbReference type="GeneID" id="94364041"/>
<dbReference type="Proteomes" id="UP000244940">
    <property type="component" value="Unassembled WGS sequence"/>
</dbReference>
<keyword evidence="6" id="KW-0472">Membrane</keyword>
<organism evidence="8 9">
    <name type="scientific">Pararhodobacter marinus</name>
    <dbReference type="NCBI Taxonomy" id="2184063"/>
    <lineage>
        <taxon>Bacteria</taxon>
        <taxon>Pseudomonadati</taxon>
        <taxon>Pseudomonadota</taxon>
        <taxon>Alphaproteobacteria</taxon>
        <taxon>Rhodobacterales</taxon>
        <taxon>Paracoccaceae</taxon>
        <taxon>Pararhodobacter</taxon>
    </lineage>
</organism>
<dbReference type="OrthoDB" id="1407035at2"/>
<evidence type="ECO:0000256" key="3">
    <source>
        <dbReference type="ARBA" id="ARBA00022692"/>
    </source>
</evidence>
<keyword evidence="7" id="KW-0325">Glycoprotein</keyword>
<evidence type="ECO:0008006" key="10">
    <source>
        <dbReference type="Google" id="ProtNLM"/>
    </source>
</evidence>
<dbReference type="InterPro" id="IPR027417">
    <property type="entry name" value="P-loop_NTPase"/>
</dbReference>
<keyword evidence="4" id="KW-1133">Transmembrane helix</keyword>
<dbReference type="InterPro" id="IPR005331">
    <property type="entry name" value="Sulfotransferase"/>
</dbReference>
<name>A0A2U2CGM8_9RHOB</name>
<dbReference type="InterPro" id="IPR018011">
    <property type="entry name" value="Carb_sulfotrans_8-10"/>
</dbReference>
<keyword evidence="2" id="KW-0808">Transferase</keyword>
<evidence type="ECO:0000313" key="8">
    <source>
        <dbReference type="EMBL" id="PWE30924.1"/>
    </source>
</evidence>
<evidence type="ECO:0000313" key="9">
    <source>
        <dbReference type="Proteomes" id="UP000244940"/>
    </source>
</evidence>
<dbReference type="EMBL" id="QEYD01000002">
    <property type="protein sequence ID" value="PWE30924.1"/>
    <property type="molecule type" value="Genomic_DNA"/>
</dbReference>
<dbReference type="PANTHER" id="PTHR12137">
    <property type="entry name" value="CARBOHYDRATE SULFOTRANSFERASE"/>
    <property type="match status" value="1"/>
</dbReference>
<evidence type="ECO:0000256" key="4">
    <source>
        <dbReference type="ARBA" id="ARBA00022989"/>
    </source>
</evidence>
<dbReference type="SUPFAM" id="SSF52540">
    <property type="entry name" value="P-loop containing nucleoside triphosphate hydrolases"/>
    <property type="match status" value="1"/>
</dbReference>
<keyword evidence="5" id="KW-0333">Golgi apparatus</keyword>
<reference evidence="8 9" key="1">
    <citation type="submission" date="2018-05" db="EMBL/GenBank/DDBJ databases">
        <title>Pararhodobacter marina sp. nov., isolated from deep-sea water of the Indian Ocean.</title>
        <authorList>
            <person name="Lai Q.Sr."/>
            <person name="Liu X."/>
            <person name="Shao Z."/>
        </authorList>
    </citation>
    <scope>NUCLEOTIDE SEQUENCE [LARGE SCALE GENOMIC DNA]</scope>
    <source>
        <strain evidence="8 9">CIC4N-9</strain>
    </source>
</reference>
<dbReference type="GO" id="GO:0008146">
    <property type="term" value="F:sulfotransferase activity"/>
    <property type="evidence" value="ECO:0007669"/>
    <property type="project" value="InterPro"/>
</dbReference>
<keyword evidence="9" id="KW-1185">Reference proteome</keyword>